<dbReference type="InterPro" id="IPR038279">
    <property type="entry name" value="Ndc10_dom2_sf"/>
</dbReference>
<evidence type="ECO:0000259" key="2">
    <source>
        <dbReference type="Pfam" id="PF12550"/>
    </source>
</evidence>
<proteinExistence type="predicted"/>
<comment type="caution">
    <text evidence="3">The sequence shown here is derived from an EMBL/GenBank/DDBJ whole genome shotgun (WGS) entry which is preliminary data.</text>
</comment>
<dbReference type="Proteomes" id="UP001219525">
    <property type="component" value="Unassembled WGS sequence"/>
</dbReference>
<evidence type="ECO:0000313" key="4">
    <source>
        <dbReference type="Proteomes" id="UP001219525"/>
    </source>
</evidence>
<dbReference type="Gene3D" id="1.10.443.20">
    <property type="entry name" value="Centromere DNA-binding protein complex CBF3 subunit, domain 2"/>
    <property type="match status" value="1"/>
</dbReference>
<feature type="compositionally biased region" description="Polar residues" evidence="1">
    <location>
        <begin position="652"/>
        <end position="669"/>
    </location>
</feature>
<gene>
    <name evidence="3" type="ORF">GGX14DRAFT_580360</name>
</gene>
<dbReference type="GO" id="GO:0003677">
    <property type="term" value="F:DNA binding"/>
    <property type="evidence" value="ECO:0007669"/>
    <property type="project" value="InterPro"/>
</dbReference>
<dbReference type="EMBL" id="JARJCW010000164">
    <property type="protein sequence ID" value="KAJ7189865.1"/>
    <property type="molecule type" value="Genomic_DNA"/>
</dbReference>
<keyword evidence="4" id="KW-1185">Reference proteome</keyword>
<dbReference type="AlphaFoldDB" id="A0AAD6UQ34"/>
<sequence length="883" mass="100191">MNSLANFVINLEFHELIISLINCELVIFPVTYDRYFPCSTGSKVIRCAGTAYQSWWHDDQARLQAENSMYTPIPALPVTIPKVVVFLEYEMGRPQKRKLADGSLSTSTCGHQHAKQVVSALEHYRLINQHKYRDVPEAQMNLRSDSRIKAMEKAFEASEPERVKKAHSLKAVGTCADTFVDTELVKMSLAKLFETKKGKAAMWRGHRDRAMTLATCSAALRGDSVRSILWSDLGFYDHPMLAKGAGAKALIVRADQSKVNTTGRVDEHGVFRHVDVAVPVPDFAPDFDDPDYGEYGRRQWYELYLFSSAQDCTKEMVYQTHRYNVKNMFQEHDINISKSEVKALGCWSDAGSYRPCYDRALPIEAVLVQLGLTESDRKAISLHGNNFVSRFSSLIEDELTPFNYRASRGCPQCHLDFAEPELEKLAERRRENRQTEDYALKQFLEMLIWLRTVLVQDAAVLYADHSDAAFFNSPPFHSPSFRTFAQTSRAVIKKAEADAALQLKNLPQHIARTFGGMVTQLNMEQRLYHENNTAKTDKIYAFIQDLADHGATRRAPKRRKIQYSKSLSFSNESYGIHIPSPISYDTPTNIEMFTTHTAPGFLSESLPTSPQLVQTLMDFDFNLDLASLPQPAVDPQWSPEQQTALAFLNSTIQPPTANTPSGSVPTQLLPQAVPPVAPSPTTIPLPSSLRHLPPLLCKRKHGTSDPNPALPPTPMTREQVTEWCQLAKRYGEDRIRRHQWEAYPTGEKGVKGKGKLLLPYYSYRTPSTIIDIWMEYSAGSDGSLCVRDLEEGWGSDWRRANRGMGSEHCRRAKVWKLVEQLSAKKNWGTELALRFIRHYQDVRDAENKPRFPTPRSFCDWLQKKVDERTGFDIALYDSNTFIA</sequence>
<evidence type="ECO:0000256" key="1">
    <source>
        <dbReference type="SAM" id="MobiDB-lite"/>
    </source>
</evidence>
<accession>A0AAD6UQ34</accession>
<dbReference type="InterPro" id="IPR022210">
    <property type="entry name" value="TF_GCR1-like"/>
</dbReference>
<protein>
    <recommendedName>
        <fullName evidence="2">Transcription activator GCR1-like domain-containing protein</fullName>
    </recommendedName>
</protein>
<dbReference type="Pfam" id="PF12550">
    <property type="entry name" value="GCR1_C"/>
    <property type="match status" value="1"/>
</dbReference>
<evidence type="ECO:0000313" key="3">
    <source>
        <dbReference type="EMBL" id="KAJ7189865.1"/>
    </source>
</evidence>
<feature type="region of interest" description="Disordered" evidence="1">
    <location>
        <begin position="652"/>
        <end position="676"/>
    </location>
</feature>
<name>A0AAD6UQ34_9AGAR</name>
<reference evidence="3" key="1">
    <citation type="submission" date="2023-03" db="EMBL/GenBank/DDBJ databases">
        <title>Massive genome expansion in bonnet fungi (Mycena s.s.) driven by repeated elements and novel gene families across ecological guilds.</title>
        <authorList>
            <consortium name="Lawrence Berkeley National Laboratory"/>
            <person name="Harder C.B."/>
            <person name="Miyauchi S."/>
            <person name="Viragh M."/>
            <person name="Kuo A."/>
            <person name="Thoen E."/>
            <person name="Andreopoulos B."/>
            <person name="Lu D."/>
            <person name="Skrede I."/>
            <person name="Drula E."/>
            <person name="Henrissat B."/>
            <person name="Morin E."/>
            <person name="Kohler A."/>
            <person name="Barry K."/>
            <person name="LaButti K."/>
            <person name="Morin E."/>
            <person name="Salamov A."/>
            <person name="Lipzen A."/>
            <person name="Mereny Z."/>
            <person name="Hegedus B."/>
            <person name="Baldrian P."/>
            <person name="Stursova M."/>
            <person name="Weitz H."/>
            <person name="Taylor A."/>
            <person name="Grigoriev I.V."/>
            <person name="Nagy L.G."/>
            <person name="Martin F."/>
            <person name="Kauserud H."/>
        </authorList>
    </citation>
    <scope>NUCLEOTIDE SEQUENCE</scope>
    <source>
        <strain evidence="3">9144</strain>
    </source>
</reference>
<feature type="domain" description="Transcription activator GCR1-like" evidence="2">
    <location>
        <begin position="764"/>
        <end position="837"/>
    </location>
</feature>
<organism evidence="3 4">
    <name type="scientific">Mycena pura</name>
    <dbReference type="NCBI Taxonomy" id="153505"/>
    <lineage>
        <taxon>Eukaryota</taxon>
        <taxon>Fungi</taxon>
        <taxon>Dikarya</taxon>
        <taxon>Basidiomycota</taxon>
        <taxon>Agaricomycotina</taxon>
        <taxon>Agaricomycetes</taxon>
        <taxon>Agaricomycetidae</taxon>
        <taxon>Agaricales</taxon>
        <taxon>Marasmiineae</taxon>
        <taxon>Mycenaceae</taxon>
        <taxon>Mycena</taxon>
    </lineage>
</organism>